<organism evidence="3 4">
    <name type="scientific">Austwickia chelonae NBRC 105200</name>
    <dbReference type="NCBI Taxonomy" id="1184607"/>
    <lineage>
        <taxon>Bacteria</taxon>
        <taxon>Bacillati</taxon>
        <taxon>Actinomycetota</taxon>
        <taxon>Actinomycetes</taxon>
        <taxon>Micrococcales</taxon>
        <taxon>Dermatophilaceae</taxon>
        <taxon>Austwickia</taxon>
    </lineage>
</organism>
<evidence type="ECO:0000313" key="4">
    <source>
        <dbReference type="Proteomes" id="UP000008495"/>
    </source>
</evidence>
<evidence type="ECO:0000313" key="3">
    <source>
        <dbReference type="EMBL" id="GAB76866.1"/>
    </source>
</evidence>
<dbReference type="STRING" id="100225.SAMN05421595_2000"/>
<dbReference type="AlphaFoldDB" id="K6UL19"/>
<sequence>MLTVPGTGPIPSRPLQIGDVAELTGLSLRSIRHYEDLGLVTPEGRTAGGFRIYDAEAIERLRLVMSLKLVGLSLEQIRPIVDACRAIETGQGTQEDASLVQDGEDAVAQAIEEIERILGPSRLLRDRLRAATRDIVHRN</sequence>
<dbReference type="RefSeq" id="WP_006501617.1">
    <property type="nucleotide sequence ID" value="NZ_BAGZ01000003.1"/>
</dbReference>
<dbReference type="InterPro" id="IPR000551">
    <property type="entry name" value="MerR-type_HTH_dom"/>
</dbReference>
<proteinExistence type="predicted"/>
<evidence type="ECO:0000259" key="2">
    <source>
        <dbReference type="PROSITE" id="PS50937"/>
    </source>
</evidence>
<dbReference type="Proteomes" id="UP000008495">
    <property type="component" value="Unassembled WGS sequence"/>
</dbReference>
<dbReference type="SUPFAM" id="SSF46955">
    <property type="entry name" value="Putative DNA-binding domain"/>
    <property type="match status" value="1"/>
</dbReference>
<dbReference type="OrthoDB" id="9802039at2"/>
<dbReference type="InterPro" id="IPR009061">
    <property type="entry name" value="DNA-bd_dom_put_sf"/>
</dbReference>
<dbReference type="SMART" id="SM00422">
    <property type="entry name" value="HTH_MERR"/>
    <property type="match status" value="1"/>
</dbReference>
<dbReference type="PROSITE" id="PS00552">
    <property type="entry name" value="HTH_MERR_1"/>
    <property type="match status" value="1"/>
</dbReference>
<dbReference type="InterPro" id="IPR047057">
    <property type="entry name" value="MerR_fam"/>
</dbReference>
<dbReference type="PANTHER" id="PTHR30204">
    <property type="entry name" value="REDOX-CYCLING DRUG-SENSING TRANSCRIPTIONAL ACTIVATOR SOXR"/>
    <property type="match status" value="1"/>
</dbReference>
<dbReference type="Pfam" id="PF13411">
    <property type="entry name" value="MerR_1"/>
    <property type="match status" value="1"/>
</dbReference>
<gene>
    <name evidence="3" type="ORF">AUCHE_03_00830</name>
</gene>
<comment type="caution">
    <text evidence="3">The sequence shown here is derived from an EMBL/GenBank/DDBJ whole genome shotgun (WGS) entry which is preliminary data.</text>
</comment>
<dbReference type="eggNOG" id="COG0789">
    <property type="taxonomic scope" value="Bacteria"/>
</dbReference>
<dbReference type="GO" id="GO:0003700">
    <property type="term" value="F:DNA-binding transcription factor activity"/>
    <property type="evidence" value="ECO:0007669"/>
    <property type="project" value="InterPro"/>
</dbReference>
<dbReference type="EMBL" id="BAGZ01000003">
    <property type="protein sequence ID" value="GAB76866.1"/>
    <property type="molecule type" value="Genomic_DNA"/>
</dbReference>
<name>K6UL19_9MICO</name>
<dbReference type="GO" id="GO:0003677">
    <property type="term" value="F:DNA binding"/>
    <property type="evidence" value="ECO:0007669"/>
    <property type="project" value="UniProtKB-KW"/>
</dbReference>
<dbReference type="PRINTS" id="PR00040">
    <property type="entry name" value="HTHMERR"/>
</dbReference>
<keyword evidence="1" id="KW-0238">DNA-binding</keyword>
<reference evidence="3 4" key="1">
    <citation type="submission" date="2012-08" db="EMBL/GenBank/DDBJ databases">
        <title>Whole genome shotgun sequence of Austwickia chelonae NBRC 105200.</title>
        <authorList>
            <person name="Yoshida I."/>
            <person name="Hosoyama A."/>
            <person name="Tsuchikane K."/>
            <person name="Katsumata H."/>
            <person name="Ando Y."/>
            <person name="Ohji S."/>
            <person name="Hamada M."/>
            <person name="Tamura T."/>
            <person name="Yamazoe A."/>
            <person name="Yamazaki S."/>
            <person name="Fujita N."/>
        </authorList>
    </citation>
    <scope>NUCLEOTIDE SEQUENCE [LARGE SCALE GENOMIC DNA]</scope>
    <source>
        <strain evidence="3 4">NBRC 105200</strain>
    </source>
</reference>
<keyword evidence="4" id="KW-1185">Reference proteome</keyword>
<accession>K6UL19</accession>
<dbReference type="Gene3D" id="1.10.1660.10">
    <property type="match status" value="1"/>
</dbReference>
<dbReference type="CDD" id="cd00592">
    <property type="entry name" value="HTH_MerR-like"/>
    <property type="match status" value="1"/>
</dbReference>
<evidence type="ECO:0000256" key="1">
    <source>
        <dbReference type="ARBA" id="ARBA00023125"/>
    </source>
</evidence>
<dbReference type="PROSITE" id="PS50937">
    <property type="entry name" value="HTH_MERR_2"/>
    <property type="match status" value="1"/>
</dbReference>
<dbReference type="PANTHER" id="PTHR30204:SF93">
    <property type="entry name" value="HTH MERR-TYPE DOMAIN-CONTAINING PROTEIN"/>
    <property type="match status" value="1"/>
</dbReference>
<protein>
    <submittedName>
        <fullName evidence="3">Putative MerR family transcriptional regulator</fullName>
    </submittedName>
</protein>
<feature type="domain" description="HTH merR-type" evidence="2">
    <location>
        <begin position="14"/>
        <end position="83"/>
    </location>
</feature>